<protein>
    <submittedName>
        <fullName evidence="1">Uncharacterized protein</fullName>
    </submittedName>
</protein>
<dbReference type="AlphaFoldDB" id="A0A2S5CGQ8"/>
<accession>A0A2S5CGQ8</accession>
<organism evidence="1 2">
    <name type="scientific">Methylovulum psychrotolerans</name>
    <dbReference type="NCBI Taxonomy" id="1704499"/>
    <lineage>
        <taxon>Bacteria</taxon>
        <taxon>Pseudomonadati</taxon>
        <taxon>Pseudomonadota</taxon>
        <taxon>Gammaproteobacteria</taxon>
        <taxon>Methylococcales</taxon>
        <taxon>Methylococcaceae</taxon>
        <taxon>Methylovulum</taxon>
    </lineage>
</organism>
<proteinExistence type="predicted"/>
<dbReference type="RefSeq" id="WP_103975701.1">
    <property type="nucleotide sequence ID" value="NZ_PGFZ01000018.1"/>
</dbReference>
<evidence type="ECO:0000313" key="2">
    <source>
        <dbReference type="Proteomes" id="UP000237423"/>
    </source>
</evidence>
<reference evidence="1 2" key="1">
    <citation type="submission" date="2017-11" db="EMBL/GenBank/DDBJ databases">
        <title>Draft Genome Sequence of Methylobacter psychrotolerans Sph1T, an Obligate Methanotroph from Low-Temperature Environments.</title>
        <authorList>
            <person name="Oshkin I.Y."/>
            <person name="Miroshnikov K."/>
            <person name="Belova S.E."/>
            <person name="Korzhenkov A."/>
            <person name="Toshchakov S.V."/>
            <person name="Dedysh S.N."/>
        </authorList>
    </citation>
    <scope>NUCLEOTIDE SEQUENCE [LARGE SCALE GENOMIC DNA]</scope>
    <source>
        <strain evidence="1 2">Sph1</strain>
    </source>
</reference>
<name>A0A2S5CGQ8_9GAMM</name>
<evidence type="ECO:0000313" key="1">
    <source>
        <dbReference type="EMBL" id="POZ49974.1"/>
    </source>
</evidence>
<dbReference type="EMBL" id="PGFZ01000018">
    <property type="protein sequence ID" value="POZ49974.1"/>
    <property type="molecule type" value="Genomic_DNA"/>
</dbReference>
<dbReference type="Proteomes" id="UP000237423">
    <property type="component" value="Unassembled WGS sequence"/>
</dbReference>
<gene>
    <name evidence="1" type="ORF">AADEFJLK_04254</name>
</gene>
<sequence length="79" mass="8816">MTAMFERDVNYTLSGRVDIDDTYLGGELIGSKADWWAETKRLLLPKSPTVDTALSFDDSGHPLYTSNGQVFGFRISRSP</sequence>
<comment type="caution">
    <text evidence="1">The sequence shown here is derived from an EMBL/GenBank/DDBJ whole genome shotgun (WGS) entry which is preliminary data.</text>
</comment>